<evidence type="ECO:0000313" key="2">
    <source>
        <dbReference type="Proteomes" id="UP000283474"/>
    </source>
</evidence>
<reference evidence="1 2" key="1">
    <citation type="submission" date="2017-08" db="EMBL/GenBank/DDBJ databases">
        <authorList>
            <person name="Park S.-J."/>
            <person name="Kim H."/>
        </authorList>
    </citation>
    <scope>NUCLEOTIDE SEQUENCE [LARGE SCALE GENOMIC DNA]</scope>
    <source>
        <strain evidence="2">ye3</strain>
    </source>
</reference>
<protein>
    <submittedName>
        <fullName evidence="1">Acylneuraminate cytidylyltransferase</fullName>
    </submittedName>
</protein>
<proteinExistence type="predicted"/>
<dbReference type="InterPro" id="IPR050793">
    <property type="entry name" value="CMP-NeuNAc_synthase"/>
</dbReference>
<dbReference type="AlphaFoldDB" id="A0A410GEL0"/>
<keyword evidence="1" id="KW-0548">Nucleotidyltransferase</keyword>
<dbReference type="RefSeq" id="WP_128355706.1">
    <property type="nucleotide sequence ID" value="NZ_CP022987.1"/>
</dbReference>
<name>A0A410GEL0_9BURK</name>
<dbReference type="Proteomes" id="UP000283474">
    <property type="component" value="Chromosome"/>
</dbReference>
<dbReference type="InterPro" id="IPR029044">
    <property type="entry name" value="Nucleotide-diphossugar_trans"/>
</dbReference>
<sequence>MKVFAFVFARGGSKGLPGKNIRPLGGVPLIAHSIRLAAELSTVLKTYVSTDSEEIAAVAKSYGAEVIMRPEHLATDFASEWHAWQHAIAFLHERGEQFDVFLSLPATSPLRAREDIENCLTALDDTSDVVITVTPASRSPYFNMVTRKANGDTHIAISGASITRRQDAPEVFDLTTVAYLARPKFILESAGIFDGRVKSVIVPKSRAVDIDDELDFAFAEALYKGKQ</sequence>
<evidence type="ECO:0000313" key="1">
    <source>
        <dbReference type="EMBL" id="QAA94709.1"/>
    </source>
</evidence>
<dbReference type="PANTHER" id="PTHR21485:SF6">
    <property type="entry name" value="N-ACYLNEURAMINATE CYTIDYLYLTRANSFERASE-RELATED"/>
    <property type="match status" value="1"/>
</dbReference>
<dbReference type="Gene3D" id="3.90.550.10">
    <property type="entry name" value="Spore Coat Polysaccharide Biosynthesis Protein SpsA, Chain A"/>
    <property type="match status" value="1"/>
</dbReference>
<keyword evidence="2" id="KW-1185">Reference proteome</keyword>
<dbReference type="InterPro" id="IPR003329">
    <property type="entry name" value="Cytidylyl_trans"/>
</dbReference>
<dbReference type="CDD" id="cd02513">
    <property type="entry name" value="CMP-NeuAc_Synthase"/>
    <property type="match status" value="1"/>
</dbReference>
<accession>A0A410GEL0</accession>
<dbReference type="Pfam" id="PF02348">
    <property type="entry name" value="CTP_transf_3"/>
    <property type="match status" value="1"/>
</dbReference>
<dbReference type="PANTHER" id="PTHR21485">
    <property type="entry name" value="HAD SUPERFAMILY MEMBERS CMAS AND KDSC"/>
    <property type="match status" value="1"/>
</dbReference>
<keyword evidence="1" id="KW-0808">Transferase</keyword>
<dbReference type="SUPFAM" id="SSF53448">
    <property type="entry name" value="Nucleotide-diphospho-sugar transferases"/>
    <property type="match status" value="1"/>
</dbReference>
<dbReference type="OrthoDB" id="9805604at2"/>
<organism evidence="1 2">
    <name type="scientific">Pollutimonas thiosulfatoxidans</name>
    <dbReference type="NCBI Taxonomy" id="2028345"/>
    <lineage>
        <taxon>Bacteria</taxon>
        <taxon>Pseudomonadati</taxon>
        <taxon>Pseudomonadota</taxon>
        <taxon>Betaproteobacteria</taxon>
        <taxon>Burkholderiales</taxon>
        <taxon>Alcaligenaceae</taxon>
        <taxon>Pollutimonas</taxon>
    </lineage>
</organism>
<dbReference type="GO" id="GO:0008781">
    <property type="term" value="F:N-acylneuraminate cytidylyltransferase activity"/>
    <property type="evidence" value="ECO:0007669"/>
    <property type="project" value="TreeGrafter"/>
</dbReference>
<dbReference type="EMBL" id="CP022987">
    <property type="protein sequence ID" value="QAA94709.1"/>
    <property type="molecule type" value="Genomic_DNA"/>
</dbReference>
<gene>
    <name evidence="1" type="ORF">CKA81_13305</name>
</gene>
<dbReference type="KEGG" id="pus:CKA81_13305"/>